<evidence type="ECO:0000313" key="20">
    <source>
        <dbReference type="Proteomes" id="UP000029500"/>
    </source>
</evidence>
<dbReference type="Gene3D" id="3.50.50.60">
    <property type="entry name" value="FAD/NAD(P)-binding domain"/>
    <property type="match status" value="2"/>
</dbReference>
<dbReference type="PRINTS" id="PR00368">
    <property type="entry name" value="FADPNR"/>
</dbReference>
<feature type="domain" description="FAD/NAD(P)-binding" evidence="18">
    <location>
        <begin position="1"/>
        <end position="322"/>
    </location>
</feature>
<dbReference type="STRING" id="189425.PGRAT_22890"/>
<dbReference type="PROSITE" id="PS00076">
    <property type="entry name" value="PYRIDINE_REDOX_1"/>
    <property type="match status" value="1"/>
</dbReference>
<dbReference type="RefSeq" id="WP_042267230.1">
    <property type="nucleotide sequence ID" value="NZ_CP009287.1"/>
</dbReference>
<dbReference type="KEGG" id="pgm:PGRAT_22890"/>
<feature type="domain" description="Pyridine nucleotide-disulphide oxidoreductase dimerisation" evidence="17">
    <location>
        <begin position="341"/>
        <end position="450"/>
    </location>
</feature>
<dbReference type="GO" id="GO:0005737">
    <property type="term" value="C:cytoplasm"/>
    <property type="evidence" value="ECO:0007669"/>
    <property type="project" value="UniProtKB-SubCell"/>
</dbReference>
<dbReference type="Pfam" id="PF07992">
    <property type="entry name" value="Pyr_redox_2"/>
    <property type="match status" value="1"/>
</dbReference>
<comment type="similarity">
    <text evidence="2 16">Belongs to the class-I pyridine nucleotide-disulfide oxidoreductase family.</text>
</comment>
<evidence type="ECO:0000313" key="19">
    <source>
        <dbReference type="EMBL" id="AIQ70179.1"/>
    </source>
</evidence>
<evidence type="ECO:0000256" key="5">
    <source>
        <dbReference type="ARBA" id="ARBA00022490"/>
    </source>
</evidence>
<comment type="cofactor">
    <cofactor evidence="14 16">
        <name>FAD</name>
        <dbReference type="ChEBI" id="CHEBI:57692"/>
    </cofactor>
    <text evidence="14 16">Binds 1 FAD per subunit.</text>
</comment>
<evidence type="ECO:0000256" key="16">
    <source>
        <dbReference type="RuleBase" id="RU003692"/>
    </source>
</evidence>
<keyword evidence="10" id="KW-1015">Disulfide bond</keyword>
<dbReference type="InterPro" id="IPR006258">
    <property type="entry name" value="Lipoamide_DH"/>
</dbReference>
<evidence type="ECO:0000256" key="14">
    <source>
        <dbReference type="PIRSR" id="PIRSR000350-3"/>
    </source>
</evidence>
<evidence type="ECO:0000256" key="7">
    <source>
        <dbReference type="ARBA" id="ARBA00022827"/>
    </source>
</evidence>
<evidence type="ECO:0000259" key="17">
    <source>
        <dbReference type="Pfam" id="PF02852"/>
    </source>
</evidence>
<keyword evidence="11 16" id="KW-0676">Redox-active center</keyword>
<evidence type="ECO:0000256" key="9">
    <source>
        <dbReference type="ARBA" id="ARBA00023027"/>
    </source>
</evidence>
<dbReference type="Proteomes" id="UP000029500">
    <property type="component" value="Chromosome"/>
</dbReference>
<dbReference type="Gene3D" id="3.30.390.30">
    <property type="match status" value="1"/>
</dbReference>
<comment type="catalytic activity">
    <reaction evidence="12 16">
        <text>N(6)-[(R)-dihydrolipoyl]-L-lysyl-[protein] + NAD(+) = N(6)-[(R)-lipoyl]-L-lysyl-[protein] + NADH + H(+)</text>
        <dbReference type="Rhea" id="RHEA:15045"/>
        <dbReference type="Rhea" id="RHEA-COMP:10474"/>
        <dbReference type="Rhea" id="RHEA-COMP:10475"/>
        <dbReference type="ChEBI" id="CHEBI:15378"/>
        <dbReference type="ChEBI" id="CHEBI:57540"/>
        <dbReference type="ChEBI" id="CHEBI:57945"/>
        <dbReference type="ChEBI" id="CHEBI:83099"/>
        <dbReference type="ChEBI" id="CHEBI:83100"/>
        <dbReference type="EC" id="1.8.1.4"/>
    </reaction>
</comment>
<evidence type="ECO:0000256" key="15">
    <source>
        <dbReference type="PIRSR" id="PIRSR000350-4"/>
    </source>
</evidence>
<dbReference type="InterPro" id="IPR036188">
    <property type="entry name" value="FAD/NAD-bd_sf"/>
</dbReference>
<feature type="binding site" evidence="14">
    <location>
        <position position="307"/>
    </location>
    <ligand>
        <name>FAD</name>
        <dbReference type="ChEBI" id="CHEBI:57692"/>
    </ligand>
</feature>
<dbReference type="EMBL" id="CP009287">
    <property type="protein sequence ID" value="AIQ70179.1"/>
    <property type="molecule type" value="Genomic_DNA"/>
</dbReference>
<reference evidence="19 20" key="1">
    <citation type="submission" date="2014-08" db="EMBL/GenBank/DDBJ databases">
        <title>Comparative genomics of the Paenibacillus odorifer group.</title>
        <authorList>
            <person name="den Bakker H.C."/>
            <person name="Tsai Y.-C."/>
            <person name="Martin N."/>
            <person name="Korlach J."/>
            <person name="Wiedmann M."/>
        </authorList>
    </citation>
    <scope>NUCLEOTIDE SEQUENCE [LARGE SCALE GENOMIC DNA]</scope>
    <source>
        <strain evidence="19 20">DSM 15220</strain>
    </source>
</reference>
<evidence type="ECO:0000256" key="13">
    <source>
        <dbReference type="PIRSR" id="PIRSR000350-2"/>
    </source>
</evidence>
<feature type="binding site" evidence="14">
    <location>
        <begin position="313"/>
        <end position="316"/>
    </location>
    <ligand>
        <name>FAD</name>
        <dbReference type="ChEBI" id="CHEBI:57692"/>
    </ligand>
</feature>
<comment type="miscellaneous">
    <text evidence="16">The active site is a redox-active disulfide bond.</text>
</comment>
<evidence type="ECO:0000256" key="8">
    <source>
        <dbReference type="ARBA" id="ARBA00023002"/>
    </source>
</evidence>
<evidence type="ECO:0000256" key="3">
    <source>
        <dbReference type="ARBA" id="ARBA00012608"/>
    </source>
</evidence>
<evidence type="ECO:0000259" key="18">
    <source>
        <dbReference type="Pfam" id="PF07992"/>
    </source>
</evidence>
<dbReference type="SUPFAM" id="SSF51905">
    <property type="entry name" value="FAD/NAD(P)-binding domain"/>
    <property type="match status" value="1"/>
</dbReference>
<dbReference type="InterPro" id="IPR023753">
    <property type="entry name" value="FAD/NAD-binding_dom"/>
</dbReference>
<keyword evidence="6 16" id="KW-0285">Flavoprotein</keyword>
<dbReference type="NCBIfam" id="TIGR01350">
    <property type="entry name" value="lipoamide_DH"/>
    <property type="match status" value="1"/>
</dbReference>
<dbReference type="PRINTS" id="PR00411">
    <property type="entry name" value="PNDRDTASEI"/>
</dbReference>
<dbReference type="HOGENOM" id="CLU_016755_0_3_9"/>
<feature type="binding site" evidence="14">
    <location>
        <position position="47"/>
    </location>
    <ligand>
        <name>FAD</name>
        <dbReference type="ChEBI" id="CHEBI:57692"/>
    </ligand>
</feature>
<comment type="subcellular location">
    <subcellularLocation>
        <location evidence="1">Cytoplasm</location>
    </subcellularLocation>
</comment>
<dbReference type="InterPro" id="IPR001100">
    <property type="entry name" value="Pyr_nuc-diS_OxRdtase"/>
</dbReference>
<dbReference type="PIRSF" id="PIRSF000350">
    <property type="entry name" value="Mercury_reductase_MerA"/>
    <property type="match status" value="1"/>
</dbReference>
<keyword evidence="20" id="KW-1185">Reference proteome</keyword>
<evidence type="ECO:0000256" key="11">
    <source>
        <dbReference type="ARBA" id="ARBA00023284"/>
    </source>
</evidence>
<dbReference type="InterPro" id="IPR012999">
    <property type="entry name" value="Pyr_OxRdtase_I_AS"/>
</dbReference>
<feature type="binding site" evidence="14">
    <location>
        <begin position="140"/>
        <end position="142"/>
    </location>
    <ligand>
        <name>FAD</name>
        <dbReference type="ChEBI" id="CHEBI:57692"/>
    </ligand>
</feature>
<evidence type="ECO:0000256" key="12">
    <source>
        <dbReference type="ARBA" id="ARBA00049187"/>
    </source>
</evidence>
<evidence type="ECO:0000256" key="1">
    <source>
        <dbReference type="ARBA" id="ARBA00004496"/>
    </source>
</evidence>
<evidence type="ECO:0000256" key="2">
    <source>
        <dbReference type="ARBA" id="ARBA00007532"/>
    </source>
</evidence>
<dbReference type="EC" id="1.8.1.4" evidence="3 16"/>
<dbReference type="SUPFAM" id="SSF55424">
    <property type="entry name" value="FAD/NAD-linked reductases, dimerisation (C-terminal) domain"/>
    <property type="match status" value="1"/>
</dbReference>
<protein>
    <recommendedName>
        <fullName evidence="4 16">Dihydrolipoyl dehydrogenase</fullName>
        <ecNumber evidence="3 16">1.8.1.4</ecNumber>
    </recommendedName>
</protein>
<gene>
    <name evidence="19" type="ORF">PGRAT_22890</name>
</gene>
<feature type="active site" description="Proton acceptor" evidence="13">
    <location>
        <position position="439"/>
    </location>
</feature>
<keyword evidence="14" id="KW-0547">Nucleotide-binding</keyword>
<dbReference type="Pfam" id="PF02852">
    <property type="entry name" value="Pyr_redox_dim"/>
    <property type="match status" value="1"/>
</dbReference>
<accession>A0A089NM92</accession>
<name>A0A089NM92_9BACL</name>
<keyword evidence="7 14" id="KW-0274">FAD</keyword>
<feature type="disulfide bond" description="Redox-active" evidence="15">
    <location>
        <begin position="38"/>
        <end position="43"/>
    </location>
</feature>
<sequence length="462" mass="48446">MRIVVLGGGPGGYVAAIRAAQLGAEVTLVEKKALGGTCLNVGCIPTKVLLHSTELYTHLKREGKELGIETAEVSVNWGQLQKRKDKIIRMNTGGIEALLKKNKIAKLSGSGKFTSGRELEVTAADGSVRILGFDRAIIATGSEPSVVPIPGIELEGVVTSDQALSLPAVPPSLCIIGGGVIGCEFASVYSSLGCKVTVIEMLPELIAAMDGDIVQCLRKEFASSGIEVHTETKVERIEHTAAGLRVVTSSGNGNHVIEADKVLLSIGRRPVTAGLGLEDIGVQLTRGAIRVNRKMETCIPGIYAIGDCNGGIMLAHVASAEGVIAAEAIMGEPSPVDFRTVPSCVYTRPELASVGMTEAEARQQGFRVKTGLFPLQANAKSMIMGESSGLVKYVVDAGNDEILGLHIAGPRATDIIVEGALAIRLEATLEEVVTTIHAHPTVAESLHEAAHAVHGRAIHLHV</sequence>
<feature type="binding site" evidence="14">
    <location>
        <position position="111"/>
    </location>
    <ligand>
        <name>FAD</name>
        <dbReference type="ChEBI" id="CHEBI:57692"/>
    </ligand>
</feature>
<dbReference type="PANTHER" id="PTHR22912:SF217">
    <property type="entry name" value="DIHYDROLIPOYL DEHYDROGENASE"/>
    <property type="match status" value="1"/>
</dbReference>
<dbReference type="InterPro" id="IPR050151">
    <property type="entry name" value="Class-I_Pyr_Nuc-Dis_Oxidored"/>
</dbReference>
<dbReference type="eggNOG" id="COG1249">
    <property type="taxonomic scope" value="Bacteria"/>
</dbReference>
<organism evidence="19 20">
    <name type="scientific">Paenibacillus graminis</name>
    <dbReference type="NCBI Taxonomy" id="189425"/>
    <lineage>
        <taxon>Bacteria</taxon>
        <taxon>Bacillati</taxon>
        <taxon>Bacillota</taxon>
        <taxon>Bacilli</taxon>
        <taxon>Bacillales</taxon>
        <taxon>Paenibacillaceae</taxon>
        <taxon>Paenibacillus</taxon>
    </lineage>
</organism>
<evidence type="ECO:0000256" key="4">
    <source>
        <dbReference type="ARBA" id="ARBA00016961"/>
    </source>
</evidence>
<dbReference type="AlphaFoldDB" id="A0A089NM92"/>
<keyword evidence="9 14" id="KW-0520">NAD</keyword>
<dbReference type="GO" id="GO:0050660">
    <property type="term" value="F:flavin adenine dinucleotide binding"/>
    <property type="evidence" value="ECO:0007669"/>
    <property type="project" value="InterPro"/>
</dbReference>
<feature type="binding site" evidence="14">
    <location>
        <position position="267"/>
    </location>
    <ligand>
        <name>NAD(+)</name>
        <dbReference type="ChEBI" id="CHEBI:57540"/>
    </ligand>
</feature>
<keyword evidence="8 16" id="KW-0560">Oxidoreductase</keyword>
<dbReference type="InterPro" id="IPR016156">
    <property type="entry name" value="FAD/NAD-linked_Rdtase_dimer_sf"/>
</dbReference>
<dbReference type="InterPro" id="IPR004099">
    <property type="entry name" value="Pyr_nucl-diS_OxRdtase_dimer"/>
</dbReference>
<dbReference type="GO" id="GO:0004148">
    <property type="term" value="F:dihydrolipoyl dehydrogenase (NADH) activity"/>
    <property type="evidence" value="ECO:0007669"/>
    <property type="project" value="UniProtKB-EC"/>
</dbReference>
<feature type="binding site" evidence="14">
    <location>
        <begin position="177"/>
        <end position="184"/>
    </location>
    <ligand>
        <name>NAD(+)</name>
        <dbReference type="ChEBI" id="CHEBI:57540"/>
    </ligand>
</feature>
<keyword evidence="5" id="KW-0963">Cytoplasm</keyword>
<dbReference type="GO" id="GO:0006103">
    <property type="term" value="P:2-oxoglutarate metabolic process"/>
    <property type="evidence" value="ECO:0007669"/>
    <property type="project" value="TreeGrafter"/>
</dbReference>
<proteinExistence type="inferred from homology"/>
<dbReference type="FunFam" id="3.30.390.30:FF:000001">
    <property type="entry name" value="Dihydrolipoyl dehydrogenase"/>
    <property type="match status" value="1"/>
</dbReference>
<feature type="binding site" evidence="14">
    <location>
        <position position="200"/>
    </location>
    <ligand>
        <name>NAD(+)</name>
        <dbReference type="ChEBI" id="CHEBI:57540"/>
    </ligand>
</feature>
<evidence type="ECO:0000256" key="10">
    <source>
        <dbReference type="ARBA" id="ARBA00023157"/>
    </source>
</evidence>
<evidence type="ECO:0000256" key="6">
    <source>
        <dbReference type="ARBA" id="ARBA00022630"/>
    </source>
</evidence>
<dbReference type="OrthoDB" id="9800167at2"/>
<dbReference type="PANTHER" id="PTHR22912">
    <property type="entry name" value="DISULFIDE OXIDOREDUCTASE"/>
    <property type="match status" value="1"/>
</dbReference>